<reference evidence="2 3" key="1">
    <citation type="journal article" date="2023" name="PLoS ONE">
        <title>Cytospora paraplurivora sp. nov. isolated from orchards with fruit tree decline syndrome in Ontario, Canada.</title>
        <authorList>
            <person name="Ilyukhin E."/>
            <person name="Nguyen H.D.T."/>
            <person name="Castle A.J."/>
            <person name="Ellouze W."/>
        </authorList>
    </citation>
    <scope>NUCLEOTIDE SEQUENCE [LARGE SCALE GENOMIC DNA]</scope>
    <source>
        <strain evidence="2 3">FDS-564</strain>
    </source>
</reference>
<sequence>VSASDSSRCAECVRLGASSCDVLGPSPADIRKISLQHRRLEDQIEAEEERLRESAAKLERLRKQKKMWSAKMARAIRRGLDNVEELDRVEAEEASRTASIAVGEEPCSDQGVVDPGVPSGVIDWDSVDLSGIGLEMDLGVLSPGAGA</sequence>
<evidence type="ECO:0000313" key="3">
    <source>
        <dbReference type="Proteomes" id="UP001320245"/>
    </source>
</evidence>
<feature type="coiled-coil region" evidence="1">
    <location>
        <begin position="30"/>
        <end position="78"/>
    </location>
</feature>
<dbReference type="AlphaFoldDB" id="A0AAN9U3W0"/>
<comment type="caution">
    <text evidence="2">The sequence shown here is derived from an EMBL/GenBank/DDBJ whole genome shotgun (WGS) entry which is preliminary data.</text>
</comment>
<keyword evidence="3" id="KW-1185">Reference proteome</keyword>
<accession>A0AAN9U3W0</accession>
<proteinExistence type="predicted"/>
<feature type="non-terminal residue" evidence="2">
    <location>
        <position position="1"/>
    </location>
</feature>
<dbReference type="Proteomes" id="UP001320245">
    <property type="component" value="Unassembled WGS sequence"/>
</dbReference>
<evidence type="ECO:0000313" key="2">
    <source>
        <dbReference type="EMBL" id="KAK7728340.1"/>
    </source>
</evidence>
<protein>
    <submittedName>
        <fullName evidence="2">Uncharacterized protein</fullName>
    </submittedName>
</protein>
<dbReference type="EMBL" id="JAJSPL020000099">
    <property type="protein sequence ID" value="KAK7728340.1"/>
    <property type="molecule type" value="Genomic_DNA"/>
</dbReference>
<keyword evidence="1" id="KW-0175">Coiled coil</keyword>
<organism evidence="2 3">
    <name type="scientific">Cytospora paraplurivora</name>
    <dbReference type="NCBI Taxonomy" id="2898453"/>
    <lineage>
        <taxon>Eukaryota</taxon>
        <taxon>Fungi</taxon>
        <taxon>Dikarya</taxon>
        <taxon>Ascomycota</taxon>
        <taxon>Pezizomycotina</taxon>
        <taxon>Sordariomycetes</taxon>
        <taxon>Sordariomycetidae</taxon>
        <taxon>Diaporthales</taxon>
        <taxon>Cytosporaceae</taxon>
        <taxon>Cytospora</taxon>
    </lineage>
</organism>
<name>A0AAN9U3W0_9PEZI</name>
<gene>
    <name evidence="2" type="ORF">SLS53_009416</name>
</gene>
<evidence type="ECO:0000256" key="1">
    <source>
        <dbReference type="SAM" id="Coils"/>
    </source>
</evidence>